<dbReference type="Proteomes" id="UP001589775">
    <property type="component" value="Unassembled WGS sequence"/>
</dbReference>
<accession>A0ABV6EQK0</accession>
<dbReference type="EMBL" id="JBHLWM010000003">
    <property type="protein sequence ID" value="MFC0240382.1"/>
    <property type="molecule type" value="Genomic_DNA"/>
</dbReference>
<name>A0ABV6EQK0_9BRAD</name>
<evidence type="ECO:0000313" key="2">
    <source>
        <dbReference type="Proteomes" id="UP001589775"/>
    </source>
</evidence>
<evidence type="ECO:0000313" key="1">
    <source>
        <dbReference type="EMBL" id="MFC0240382.1"/>
    </source>
</evidence>
<proteinExistence type="predicted"/>
<organism evidence="1 2">
    <name type="scientific">Rhodopseudomonas telluris</name>
    <dbReference type="NCBI Taxonomy" id="644215"/>
    <lineage>
        <taxon>Bacteria</taxon>
        <taxon>Pseudomonadati</taxon>
        <taxon>Pseudomonadota</taxon>
        <taxon>Alphaproteobacteria</taxon>
        <taxon>Hyphomicrobiales</taxon>
        <taxon>Nitrobacteraceae</taxon>
        <taxon>Rhodopseudomonas</taxon>
    </lineage>
</organism>
<reference evidence="1 2" key="1">
    <citation type="submission" date="2024-09" db="EMBL/GenBank/DDBJ databases">
        <authorList>
            <person name="Sun Q."/>
            <person name="Mori K."/>
        </authorList>
    </citation>
    <scope>NUCLEOTIDE SEQUENCE [LARGE SCALE GENOMIC DNA]</scope>
    <source>
        <strain evidence="1 2">KCTC 23279</strain>
    </source>
</reference>
<protein>
    <submittedName>
        <fullName evidence="1">Uncharacterized protein</fullName>
    </submittedName>
</protein>
<sequence length="183" mass="20077">MDTWLAIAGIVIGLWALAMAAPPLFQMIWGKPNVSIELKKSDLSGRGVQIRCYISNKPVTNRFLRTIGVVRQATEIFGDYSVSEYGTGKSIIHFERALIGTDRDNASLQATLFPATMPARFVLIAHLNELPAISISHNHPDQGTIIPAGKYVARVKVFTGDHSVISAEREFIVGPTPTETYLL</sequence>
<dbReference type="RefSeq" id="WP_378386205.1">
    <property type="nucleotide sequence ID" value="NZ_JBHLWM010000003.1"/>
</dbReference>
<gene>
    <name evidence="1" type="ORF">ACFFJ6_07885</name>
</gene>
<comment type="caution">
    <text evidence="1">The sequence shown here is derived from an EMBL/GenBank/DDBJ whole genome shotgun (WGS) entry which is preliminary data.</text>
</comment>
<keyword evidence="2" id="KW-1185">Reference proteome</keyword>